<evidence type="ECO:0008006" key="3">
    <source>
        <dbReference type="Google" id="ProtNLM"/>
    </source>
</evidence>
<evidence type="ECO:0000313" key="2">
    <source>
        <dbReference type="Proteomes" id="UP001597112"/>
    </source>
</evidence>
<sequence length="251" mass="29823">MSKCVALVVLMVVVAQCTVKDKRSNQVTILPPELSDPYLQSFRNKNIRFIVFERIGEIDPRPDTIELDVHGNVVSITGPYEREKRAYDARDFLVKRMMFSDFSVQYIARYSVRGDTLIQTMRECNSRDWNLHGDTTTRPYKVNFFVLDSEGKVTQEFDDGFGPLMYIYSESKLVRKEIEVSLNSDDEYHWETTAEYNYYENGEIKDIKEFDRLKKEFLFFFSKGLLDSSRVTRYIQDMASHNRYKYRYIYY</sequence>
<gene>
    <name evidence="1" type="ORF">ACFQ21_04630</name>
</gene>
<dbReference type="Proteomes" id="UP001597112">
    <property type="component" value="Unassembled WGS sequence"/>
</dbReference>
<dbReference type="EMBL" id="JBHTKA010000001">
    <property type="protein sequence ID" value="MFD0998576.1"/>
    <property type="molecule type" value="Genomic_DNA"/>
</dbReference>
<accession>A0ABW3JZI6</accession>
<reference evidence="2" key="1">
    <citation type="journal article" date="2019" name="Int. J. Syst. Evol. Microbiol.">
        <title>The Global Catalogue of Microorganisms (GCM) 10K type strain sequencing project: providing services to taxonomists for standard genome sequencing and annotation.</title>
        <authorList>
            <consortium name="The Broad Institute Genomics Platform"/>
            <consortium name="The Broad Institute Genome Sequencing Center for Infectious Disease"/>
            <person name="Wu L."/>
            <person name="Ma J."/>
        </authorList>
    </citation>
    <scope>NUCLEOTIDE SEQUENCE [LARGE SCALE GENOMIC DNA]</scope>
    <source>
        <strain evidence="2">CCUG 58938</strain>
    </source>
</reference>
<proteinExistence type="predicted"/>
<organism evidence="1 2">
    <name type="scientific">Ohtaekwangia kribbensis</name>
    <dbReference type="NCBI Taxonomy" id="688913"/>
    <lineage>
        <taxon>Bacteria</taxon>
        <taxon>Pseudomonadati</taxon>
        <taxon>Bacteroidota</taxon>
        <taxon>Cytophagia</taxon>
        <taxon>Cytophagales</taxon>
        <taxon>Fulvivirgaceae</taxon>
        <taxon>Ohtaekwangia</taxon>
    </lineage>
</organism>
<name>A0ABW3JZI6_9BACT</name>
<evidence type="ECO:0000313" key="1">
    <source>
        <dbReference type="EMBL" id="MFD0998576.1"/>
    </source>
</evidence>
<comment type="caution">
    <text evidence="1">The sequence shown here is derived from an EMBL/GenBank/DDBJ whole genome shotgun (WGS) entry which is preliminary data.</text>
</comment>
<keyword evidence="2" id="KW-1185">Reference proteome</keyword>
<dbReference type="RefSeq" id="WP_377575492.1">
    <property type="nucleotide sequence ID" value="NZ_JBHTKA010000001.1"/>
</dbReference>
<protein>
    <recommendedName>
        <fullName evidence="3">Lipoprotein</fullName>
    </recommendedName>
</protein>